<feature type="transmembrane region" description="Helical" evidence="1">
    <location>
        <begin position="20"/>
        <end position="38"/>
    </location>
</feature>
<name>A0A4Y2FGZ6_ARAVE</name>
<keyword evidence="1" id="KW-0472">Membrane</keyword>
<dbReference type="AlphaFoldDB" id="A0A4Y2FGZ6"/>
<evidence type="ECO:0000313" key="2">
    <source>
        <dbReference type="EMBL" id="GBM39655.1"/>
    </source>
</evidence>
<sequence>MLRKRKNNGFKPSFSSEKYFILYLHFVTSLSSLLTYRIDSLSLMKLYPKSSNGFRDFSFVFSVSFASPTEQSGSVTAFSLPVGLTPARIQMSTEMLGRSLANHTAAAIKNSQTERRK</sequence>
<keyword evidence="3" id="KW-1185">Reference proteome</keyword>
<proteinExistence type="predicted"/>
<organism evidence="2 3">
    <name type="scientific">Araneus ventricosus</name>
    <name type="common">Orbweaver spider</name>
    <name type="synonym">Epeira ventricosa</name>
    <dbReference type="NCBI Taxonomy" id="182803"/>
    <lineage>
        <taxon>Eukaryota</taxon>
        <taxon>Metazoa</taxon>
        <taxon>Ecdysozoa</taxon>
        <taxon>Arthropoda</taxon>
        <taxon>Chelicerata</taxon>
        <taxon>Arachnida</taxon>
        <taxon>Araneae</taxon>
        <taxon>Araneomorphae</taxon>
        <taxon>Entelegynae</taxon>
        <taxon>Araneoidea</taxon>
        <taxon>Araneidae</taxon>
        <taxon>Araneus</taxon>
    </lineage>
</organism>
<comment type="caution">
    <text evidence="2">The sequence shown here is derived from an EMBL/GenBank/DDBJ whole genome shotgun (WGS) entry which is preliminary data.</text>
</comment>
<dbReference type="Proteomes" id="UP000499080">
    <property type="component" value="Unassembled WGS sequence"/>
</dbReference>
<reference evidence="2 3" key="1">
    <citation type="journal article" date="2019" name="Sci. Rep.">
        <title>Orb-weaving spider Araneus ventricosus genome elucidates the spidroin gene catalogue.</title>
        <authorList>
            <person name="Kono N."/>
            <person name="Nakamura H."/>
            <person name="Ohtoshi R."/>
            <person name="Moran D.A.P."/>
            <person name="Shinohara A."/>
            <person name="Yoshida Y."/>
            <person name="Fujiwara M."/>
            <person name="Mori M."/>
            <person name="Tomita M."/>
            <person name="Arakawa K."/>
        </authorList>
    </citation>
    <scope>NUCLEOTIDE SEQUENCE [LARGE SCALE GENOMIC DNA]</scope>
</reference>
<evidence type="ECO:0000256" key="1">
    <source>
        <dbReference type="SAM" id="Phobius"/>
    </source>
</evidence>
<gene>
    <name evidence="2" type="ORF">AVEN_104878_1</name>
</gene>
<accession>A0A4Y2FGZ6</accession>
<dbReference type="EMBL" id="BGPR01000904">
    <property type="protein sequence ID" value="GBM39655.1"/>
    <property type="molecule type" value="Genomic_DNA"/>
</dbReference>
<keyword evidence="1" id="KW-1133">Transmembrane helix</keyword>
<protein>
    <submittedName>
        <fullName evidence="2">Uncharacterized protein</fullName>
    </submittedName>
</protein>
<evidence type="ECO:0000313" key="3">
    <source>
        <dbReference type="Proteomes" id="UP000499080"/>
    </source>
</evidence>
<keyword evidence="1" id="KW-0812">Transmembrane</keyword>